<reference evidence="1" key="2">
    <citation type="journal article" date="2015" name="Data Brief">
        <title>Shoot transcriptome of the giant reed, Arundo donax.</title>
        <authorList>
            <person name="Barrero R.A."/>
            <person name="Guerrero F.D."/>
            <person name="Moolhuijzen P."/>
            <person name="Goolsby J.A."/>
            <person name="Tidwell J."/>
            <person name="Bellgard S.E."/>
            <person name="Bellgard M.I."/>
        </authorList>
    </citation>
    <scope>NUCLEOTIDE SEQUENCE</scope>
    <source>
        <tissue evidence="1">Shoot tissue taken approximately 20 cm above the soil surface</tissue>
    </source>
</reference>
<name>A0A0A9CM13_ARUDO</name>
<organism evidence="1">
    <name type="scientific">Arundo donax</name>
    <name type="common">Giant reed</name>
    <name type="synonym">Donax arundinaceus</name>
    <dbReference type="NCBI Taxonomy" id="35708"/>
    <lineage>
        <taxon>Eukaryota</taxon>
        <taxon>Viridiplantae</taxon>
        <taxon>Streptophyta</taxon>
        <taxon>Embryophyta</taxon>
        <taxon>Tracheophyta</taxon>
        <taxon>Spermatophyta</taxon>
        <taxon>Magnoliopsida</taxon>
        <taxon>Liliopsida</taxon>
        <taxon>Poales</taxon>
        <taxon>Poaceae</taxon>
        <taxon>PACMAD clade</taxon>
        <taxon>Arundinoideae</taxon>
        <taxon>Arundineae</taxon>
        <taxon>Arundo</taxon>
    </lineage>
</organism>
<dbReference type="SUPFAM" id="SSF81383">
    <property type="entry name" value="F-box domain"/>
    <property type="match status" value="1"/>
</dbReference>
<dbReference type="Gene3D" id="1.20.1280.50">
    <property type="match status" value="1"/>
</dbReference>
<dbReference type="EMBL" id="GBRH01223455">
    <property type="protein sequence ID" value="JAD74440.1"/>
    <property type="molecule type" value="Transcribed_RNA"/>
</dbReference>
<sequence length="126" mass="13687">MEEASESTMEDSNLGAPVLPTEVLTEILARLPAKSAGRFRCISRAWHATLTSAYFVDLHARRANRPGHPRLLLTPVGSAYDGHLYSWQPGGAVEKLMPDDFTDGLTVPLTKPCHGLILVRGTDYGG</sequence>
<evidence type="ECO:0000313" key="1">
    <source>
        <dbReference type="EMBL" id="JAD74440.1"/>
    </source>
</evidence>
<accession>A0A0A9CM13</accession>
<dbReference type="PANTHER" id="PTHR31672:SF13">
    <property type="entry name" value="F-BOX PROTEIN CPR30-LIKE"/>
    <property type="match status" value="1"/>
</dbReference>
<proteinExistence type="predicted"/>
<dbReference type="CDD" id="cd22157">
    <property type="entry name" value="F-box_AtFBW1-like"/>
    <property type="match status" value="1"/>
</dbReference>
<dbReference type="SMART" id="SM00256">
    <property type="entry name" value="FBOX"/>
    <property type="match status" value="1"/>
</dbReference>
<reference evidence="1" key="1">
    <citation type="submission" date="2014-09" db="EMBL/GenBank/DDBJ databases">
        <authorList>
            <person name="Magalhaes I.L.F."/>
            <person name="Oliveira U."/>
            <person name="Santos F.R."/>
            <person name="Vidigal T.H.D.A."/>
            <person name="Brescovit A.D."/>
            <person name="Santos A.J."/>
        </authorList>
    </citation>
    <scope>NUCLEOTIDE SEQUENCE</scope>
    <source>
        <tissue evidence="1">Shoot tissue taken approximately 20 cm above the soil surface</tissue>
    </source>
</reference>
<dbReference type="Pfam" id="PF00646">
    <property type="entry name" value="F-box"/>
    <property type="match status" value="1"/>
</dbReference>
<dbReference type="InterPro" id="IPR050796">
    <property type="entry name" value="SCF_F-box_component"/>
</dbReference>
<dbReference type="InterPro" id="IPR036047">
    <property type="entry name" value="F-box-like_dom_sf"/>
</dbReference>
<dbReference type="PANTHER" id="PTHR31672">
    <property type="entry name" value="BNACNNG10540D PROTEIN"/>
    <property type="match status" value="1"/>
</dbReference>
<protein>
    <submittedName>
        <fullName evidence="1">Uncharacterized protein</fullName>
    </submittedName>
</protein>
<dbReference type="InterPro" id="IPR001810">
    <property type="entry name" value="F-box_dom"/>
</dbReference>
<dbReference type="AlphaFoldDB" id="A0A0A9CM13"/>